<dbReference type="EMBL" id="JAINVZ010000015">
    <property type="protein sequence ID" value="MBY8887238.1"/>
    <property type="molecule type" value="Genomic_DNA"/>
</dbReference>
<keyword evidence="2" id="KW-1185">Reference proteome</keyword>
<organism evidence="1 2">
    <name type="scientific">Streptantibioticus parmotrematis</name>
    <dbReference type="NCBI Taxonomy" id="2873249"/>
    <lineage>
        <taxon>Bacteria</taxon>
        <taxon>Bacillati</taxon>
        <taxon>Actinomycetota</taxon>
        <taxon>Actinomycetes</taxon>
        <taxon>Kitasatosporales</taxon>
        <taxon>Streptomycetaceae</taxon>
        <taxon>Streptantibioticus</taxon>
    </lineage>
</organism>
<reference evidence="1 2" key="1">
    <citation type="submission" date="2021-08" db="EMBL/GenBank/DDBJ databases">
        <title>Streptomyces sp. PTM05 isolated from lichen.</title>
        <authorList>
            <person name="Somphong A."/>
            <person name="Phongsopitanun W."/>
            <person name="Tanasupawat S."/>
        </authorList>
    </citation>
    <scope>NUCLEOTIDE SEQUENCE [LARGE SCALE GENOMIC DNA]</scope>
    <source>
        <strain evidence="1 2">Ptm05</strain>
    </source>
</reference>
<proteinExistence type="predicted"/>
<dbReference type="Proteomes" id="UP001198565">
    <property type="component" value="Unassembled WGS sequence"/>
</dbReference>
<accession>A0ABS7QWE6</accession>
<sequence length="98" mass="10715">MEDQPTDGLSQEQRGQLAAWLSERQARMAALGHTPAPEDTLDERLRGMDAAFEASPDRNDERAQENHELRRTVAILEEAIRALLAGQLPMPGAAAAPN</sequence>
<evidence type="ECO:0000313" key="2">
    <source>
        <dbReference type="Proteomes" id="UP001198565"/>
    </source>
</evidence>
<name>A0ABS7QWE6_9ACTN</name>
<evidence type="ECO:0000313" key="1">
    <source>
        <dbReference type="EMBL" id="MBY8887238.1"/>
    </source>
</evidence>
<protein>
    <submittedName>
        <fullName evidence="1">Uncharacterized protein</fullName>
    </submittedName>
</protein>
<dbReference type="RefSeq" id="WP_222979994.1">
    <property type="nucleotide sequence ID" value="NZ_JAINVZ010000015.1"/>
</dbReference>
<comment type="caution">
    <text evidence="1">The sequence shown here is derived from an EMBL/GenBank/DDBJ whole genome shotgun (WGS) entry which is preliminary data.</text>
</comment>
<gene>
    <name evidence="1" type="ORF">K7472_20650</name>
</gene>